<reference evidence="4" key="1">
    <citation type="journal article" date="2019" name="Int. J. Syst. Evol. Microbiol.">
        <title>The Global Catalogue of Microorganisms (GCM) 10K type strain sequencing project: providing services to taxonomists for standard genome sequencing and annotation.</title>
        <authorList>
            <consortium name="The Broad Institute Genomics Platform"/>
            <consortium name="The Broad Institute Genome Sequencing Center for Infectious Disease"/>
            <person name="Wu L."/>
            <person name="Ma J."/>
        </authorList>
    </citation>
    <scope>NUCLEOTIDE SEQUENCE [LARGE SCALE GENOMIC DNA]</scope>
    <source>
        <strain evidence="4">CGMCC 4.7035</strain>
    </source>
</reference>
<evidence type="ECO:0000313" key="4">
    <source>
        <dbReference type="Proteomes" id="UP001595701"/>
    </source>
</evidence>
<evidence type="ECO:0000259" key="2">
    <source>
        <dbReference type="Pfam" id="PF00111"/>
    </source>
</evidence>
<dbReference type="InterPro" id="IPR012675">
    <property type="entry name" value="Beta-grasp_dom_sf"/>
</dbReference>
<gene>
    <name evidence="3" type="ORF">ACFOZ0_02055</name>
</gene>
<organism evidence="3 4">
    <name type="scientific">Streptomyces yaanensis</name>
    <dbReference type="NCBI Taxonomy" id="1142239"/>
    <lineage>
        <taxon>Bacteria</taxon>
        <taxon>Bacillati</taxon>
        <taxon>Actinomycetota</taxon>
        <taxon>Actinomycetes</taxon>
        <taxon>Kitasatosporales</taxon>
        <taxon>Streptomycetaceae</taxon>
        <taxon>Streptomyces</taxon>
    </lineage>
</organism>
<feature type="region of interest" description="Disordered" evidence="1">
    <location>
        <begin position="84"/>
        <end position="134"/>
    </location>
</feature>
<feature type="compositionally biased region" description="Basic residues" evidence="1">
    <location>
        <begin position="108"/>
        <end position="134"/>
    </location>
</feature>
<sequence>MKQETGTRLSGQSPPEPPKVDITLNANGAPRSPSVDARVTLHDALRDHLGLTGVKKGRDQGACGTCTVMVDGKRVVSCLALAARREDRHQPDHRQHRGRHQPGDVRGNRHRPGHRTHRQRDVRRLPHARQRRHP</sequence>
<feature type="domain" description="2Fe-2S ferredoxin-type" evidence="2">
    <location>
        <begin position="27"/>
        <end position="82"/>
    </location>
</feature>
<feature type="compositionally biased region" description="Polar residues" evidence="1">
    <location>
        <begin position="1"/>
        <end position="13"/>
    </location>
</feature>
<dbReference type="InterPro" id="IPR052914">
    <property type="entry name" value="Aldehyde_Oxdr_Iron-Sulfur"/>
</dbReference>
<dbReference type="PANTHER" id="PTHR45331">
    <property type="entry name" value="OXIDOREDUCTASE, IRON-SULPHUR BINDING SUBUNIT-RELATED-RELATED"/>
    <property type="match status" value="1"/>
</dbReference>
<evidence type="ECO:0000256" key="1">
    <source>
        <dbReference type="SAM" id="MobiDB-lite"/>
    </source>
</evidence>
<feature type="compositionally biased region" description="Basic and acidic residues" evidence="1">
    <location>
        <begin position="84"/>
        <end position="93"/>
    </location>
</feature>
<accession>A0ABV7S8J5</accession>
<feature type="region of interest" description="Disordered" evidence="1">
    <location>
        <begin position="1"/>
        <end position="36"/>
    </location>
</feature>
<dbReference type="SUPFAM" id="SSF54292">
    <property type="entry name" value="2Fe-2S ferredoxin-like"/>
    <property type="match status" value="1"/>
</dbReference>
<proteinExistence type="predicted"/>
<dbReference type="RefSeq" id="WP_386275601.1">
    <property type="nucleotide sequence ID" value="NZ_JBHRWR010000002.1"/>
</dbReference>
<dbReference type="InterPro" id="IPR036010">
    <property type="entry name" value="2Fe-2S_ferredoxin-like_sf"/>
</dbReference>
<evidence type="ECO:0000313" key="3">
    <source>
        <dbReference type="EMBL" id="MFC3572089.1"/>
    </source>
</evidence>
<dbReference type="EMBL" id="JBHRWR010000002">
    <property type="protein sequence ID" value="MFC3572089.1"/>
    <property type="molecule type" value="Genomic_DNA"/>
</dbReference>
<dbReference type="CDD" id="cd00207">
    <property type="entry name" value="fer2"/>
    <property type="match status" value="1"/>
</dbReference>
<keyword evidence="4" id="KW-1185">Reference proteome</keyword>
<name>A0ABV7S8J5_9ACTN</name>
<dbReference type="Pfam" id="PF00111">
    <property type="entry name" value="Fer2"/>
    <property type="match status" value="1"/>
</dbReference>
<dbReference type="InterPro" id="IPR001041">
    <property type="entry name" value="2Fe-2S_ferredoxin-type"/>
</dbReference>
<dbReference type="PANTHER" id="PTHR45331:SF2">
    <property type="entry name" value="OXIDOREDUCTASE WITH IRON-SULFUR SUBUNIT"/>
    <property type="match status" value="1"/>
</dbReference>
<comment type="caution">
    <text evidence="3">The sequence shown here is derived from an EMBL/GenBank/DDBJ whole genome shotgun (WGS) entry which is preliminary data.</text>
</comment>
<dbReference type="Gene3D" id="3.10.20.30">
    <property type="match status" value="1"/>
</dbReference>
<dbReference type="Proteomes" id="UP001595701">
    <property type="component" value="Unassembled WGS sequence"/>
</dbReference>
<protein>
    <submittedName>
        <fullName evidence="3">(2Fe-2S)-binding protein</fullName>
    </submittedName>
</protein>